<evidence type="ECO:0000313" key="2">
    <source>
        <dbReference type="WBParaSite" id="RSKR_0001150250.1"/>
    </source>
</evidence>
<dbReference type="WBParaSite" id="RSKR_0001150250.1">
    <property type="protein sequence ID" value="RSKR_0001150250.1"/>
    <property type="gene ID" value="RSKR_0001150250"/>
</dbReference>
<protein>
    <submittedName>
        <fullName evidence="2">G_PROTEIN_RECEP_F1_2 domain-containing protein</fullName>
    </submittedName>
</protein>
<dbReference type="Proteomes" id="UP000095286">
    <property type="component" value="Unplaced"/>
</dbReference>
<reference evidence="2" key="1">
    <citation type="submission" date="2016-11" db="UniProtKB">
        <authorList>
            <consortium name="WormBaseParasite"/>
        </authorList>
    </citation>
    <scope>IDENTIFICATION</scope>
    <source>
        <strain evidence="2">KR3021</strain>
    </source>
</reference>
<name>A0AC35UI28_9BILA</name>
<proteinExistence type="predicted"/>
<sequence>MNESSVLYYPIIINISILSLTLFDYQCAFVILGNLLNLYVMIMSTRQNRTTILLGFTSVVDIIIVSLLKLQYIVYDKVQFDKENNLNSTNSQNLRNVGTYIGFGANVATMSSTWAVLMISLDRLRAIKFPLRIQRTRALKKGSLTIICIISFTIIGNMTRLFKKELKEDKLKFQLIFGIFRVLVHIIIPLIVLTVVNLLLIYYLRTHNLNFQTAKWNKIKQSFDATNTVDPKSKNERCSMIWSRKHASNEIHLTLVIILLIFFHVITFLPTTLYHIYIEIILLTCSFYDKTKIKWTIVDQVGPDGKHYDNLRMCFANISICILVFGKIANIFLLSNSTNSCLRSWLWKNVIRKFSKNNSIKYESSTHKPTRLMASSLKIARKEEKSSIEKNRLNSVNQNF</sequence>
<evidence type="ECO:0000313" key="1">
    <source>
        <dbReference type="Proteomes" id="UP000095286"/>
    </source>
</evidence>
<organism evidence="1 2">
    <name type="scientific">Rhabditophanes sp. KR3021</name>
    <dbReference type="NCBI Taxonomy" id="114890"/>
    <lineage>
        <taxon>Eukaryota</taxon>
        <taxon>Metazoa</taxon>
        <taxon>Ecdysozoa</taxon>
        <taxon>Nematoda</taxon>
        <taxon>Chromadorea</taxon>
        <taxon>Rhabditida</taxon>
        <taxon>Tylenchina</taxon>
        <taxon>Panagrolaimomorpha</taxon>
        <taxon>Strongyloidoidea</taxon>
        <taxon>Alloionematidae</taxon>
        <taxon>Rhabditophanes</taxon>
    </lineage>
</organism>
<accession>A0AC35UI28</accession>